<evidence type="ECO:0000313" key="2">
    <source>
        <dbReference type="EMBL" id="OEJ23615.1"/>
    </source>
</evidence>
<keyword evidence="3" id="KW-1185">Reference proteome</keyword>
<dbReference type="EMBL" id="MEHJ01000001">
    <property type="protein sequence ID" value="OEJ23615.1"/>
    <property type="molecule type" value="Genomic_DNA"/>
</dbReference>
<reference evidence="2 3" key="1">
    <citation type="submission" date="2016-08" db="EMBL/GenBank/DDBJ databases">
        <title>Complete genome sequence of Streptomyces agglomeratus strain 6-3-2, a novel anti-MRSA actinomycete isolated from Wuli of Tebit, China.</title>
        <authorList>
            <person name="Chen X."/>
        </authorList>
    </citation>
    <scope>NUCLEOTIDE SEQUENCE [LARGE SCALE GENOMIC DNA]</scope>
    <source>
        <strain evidence="2 3">6-3-2</strain>
    </source>
</reference>
<dbReference type="STRING" id="285458.BGM19_33705"/>
<dbReference type="Proteomes" id="UP000095759">
    <property type="component" value="Unassembled WGS sequence"/>
</dbReference>
<gene>
    <name evidence="2" type="ORF">AS594_03080</name>
</gene>
<dbReference type="OrthoDB" id="9997906at2"/>
<feature type="compositionally biased region" description="Low complexity" evidence="1">
    <location>
        <begin position="48"/>
        <end position="64"/>
    </location>
</feature>
<dbReference type="RefSeq" id="WP_069925540.1">
    <property type="nucleotide sequence ID" value="NZ_MEHI01000001.1"/>
</dbReference>
<proteinExistence type="predicted"/>
<name>A0A1E5P242_9ACTN</name>
<protein>
    <submittedName>
        <fullName evidence="2">Uncharacterized protein</fullName>
    </submittedName>
</protein>
<feature type="region of interest" description="Disordered" evidence="1">
    <location>
        <begin position="48"/>
        <end position="85"/>
    </location>
</feature>
<dbReference type="AlphaFoldDB" id="A0A1E5P242"/>
<feature type="compositionally biased region" description="Basic and acidic residues" evidence="1">
    <location>
        <begin position="74"/>
        <end position="85"/>
    </location>
</feature>
<accession>A0A1E5P242</accession>
<comment type="caution">
    <text evidence="2">The sequence shown here is derived from an EMBL/GenBank/DDBJ whole genome shotgun (WGS) entry which is preliminary data.</text>
</comment>
<evidence type="ECO:0000313" key="3">
    <source>
        <dbReference type="Proteomes" id="UP000095759"/>
    </source>
</evidence>
<organism evidence="2 3">
    <name type="scientific">Streptomyces agglomeratus</name>
    <dbReference type="NCBI Taxonomy" id="285458"/>
    <lineage>
        <taxon>Bacteria</taxon>
        <taxon>Bacillati</taxon>
        <taxon>Actinomycetota</taxon>
        <taxon>Actinomycetes</taxon>
        <taxon>Kitasatosporales</taxon>
        <taxon>Streptomycetaceae</taxon>
        <taxon>Streptomyces</taxon>
    </lineage>
</organism>
<evidence type="ECO:0000256" key="1">
    <source>
        <dbReference type="SAM" id="MobiDB-lite"/>
    </source>
</evidence>
<sequence>MTDIMLLITIACASACTVLWTVVPSPASRMRHVDVIELRRHRRLRAALTGPGPQAAGSPAGQTAERGTLAAPDAARHGDTPDDHS</sequence>